<evidence type="ECO:0000313" key="2">
    <source>
        <dbReference type="EMBL" id="MEX0407132.1"/>
    </source>
</evidence>
<feature type="chain" id="PRO_5045689874" evidence="1">
    <location>
        <begin position="23"/>
        <end position="44"/>
    </location>
</feature>
<keyword evidence="1" id="KW-0732">Signal</keyword>
<evidence type="ECO:0000256" key="1">
    <source>
        <dbReference type="SAM" id="SignalP"/>
    </source>
</evidence>
<feature type="signal peptide" evidence="1">
    <location>
        <begin position="1"/>
        <end position="22"/>
    </location>
</feature>
<dbReference type="RefSeq" id="WP_367955001.1">
    <property type="nucleotide sequence ID" value="NZ_JBDPGJ010000003.1"/>
</dbReference>
<dbReference type="EMBL" id="JBDPGJ010000003">
    <property type="protein sequence ID" value="MEX0407132.1"/>
    <property type="molecule type" value="Genomic_DNA"/>
</dbReference>
<accession>A0ABV3SK41</accession>
<dbReference type="Proteomes" id="UP001556692">
    <property type="component" value="Unassembled WGS sequence"/>
</dbReference>
<dbReference type="PROSITE" id="PS51257">
    <property type="entry name" value="PROKAR_LIPOPROTEIN"/>
    <property type="match status" value="1"/>
</dbReference>
<protein>
    <submittedName>
        <fullName evidence="2">Uncharacterized protein</fullName>
    </submittedName>
</protein>
<reference evidence="2 3" key="1">
    <citation type="submission" date="2024-05" db="EMBL/GenBank/DDBJ databases">
        <authorList>
            <person name="Jiang F."/>
        </authorList>
    </citation>
    <scope>NUCLEOTIDE SEQUENCE [LARGE SCALE GENOMIC DNA]</scope>
    <source>
        <strain evidence="2 3">LZ166</strain>
    </source>
</reference>
<gene>
    <name evidence="2" type="ORF">ABGN05_15815</name>
</gene>
<evidence type="ECO:0000313" key="3">
    <source>
        <dbReference type="Proteomes" id="UP001556692"/>
    </source>
</evidence>
<keyword evidence="3" id="KW-1185">Reference proteome</keyword>
<name>A0ABV3SK41_9HYPH</name>
<proteinExistence type="predicted"/>
<organism evidence="2 3">
    <name type="scientific">Aquibium pacificus</name>
    <dbReference type="NCBI Taxonomy" id="3153579"/>
    <lineage>
        <taxon>Bacteria</taxon>
        <taxon>Pseudomonadati</taxon>
        <taxon>Pseudomonadota</taxon>
        <taxon>Alphaproteobacteria</taxon>
        <taxon>Hyphomicrobiales</taxon>
        <taxon>Phyllobacteriaceae</taxon>
        <taxon>Aquibium</taxon>
    </lineage>
</organism>
<comment type="caution">
    <text evidence="2">The sequence shown here is derived from an EMBL/GenBank/DDBJ whole genome shotgun (WGS) entry which is preliminary data.</text>
</comment>
<sequence length="44" mass="4520">MTTSRYAAVCALICVMALSACANTVRGIGRDVNATADAVEDSID</sequence>